<sequence>MDWLHKIRRAFDLDMEEIKLFAEAAREAPVPVAHQMLGMIASEMREASLWDGILAACDGWQAYPPYPPPPRPPYADPPYAVSEKPDKKEVKEG</sequence>
<dbReference type="AlphaFoldDB" id="A0A0S6UD36"/>
<feature type="region of interest" description="Disordered" evidence="1">
    <location>
        <begin position="66"/>
        <end position="93"/>
    </location>
</feature>
<dbReference type="RefSeq" id="WP_025774717.1">
    <property type="nucleotide sequence ID" value="NZ_DF238840.1"/>
</dbReference>
<evidence type="ECO:0000313" key="2">
    <source>
        <dbReference type="EMBL" id="GAF27015.1"/>
    </source>
</evidence>
<proteinExistence type="predicted"/>
<dbReference type="Proteomes" id="UP000063718">
    <property type="component" value="Unassembled WGS sequence"/>
</dbReference>
<reference evidence="2" key="1">
    <citation type="journal article" date="2014" name="Gene">
        <title>Genome-guided analysis of transformation efficiency and carbon dioxide assimilation by Moorella thermoacetica Y72.</title>
        <authorList>
            <person name="Tsukahara K."/>
            <person name="Kita A."/>
            <person name="Nakashimada Y."/>
            <person name="Hoshino T."/>
            <person name="Murakami K."/>
        </authorList>
    </citation>
    <scope>NUCLEOTIDE SEQUENCE [LARGE SCALE GENOMIC DNA]</scope>
    <source>
        <strain evidence="2">Y72</strain>
    </source>
</reference>
<feature type="compositionally biased region" description="Basic and acidic residues" evidence="1">
    <location>
        <begin position="83"/>
        <end position="93"/>
    </location>
</feature>
<gene>
    <name evidence="2" type="ORF">MTY_2356</name>
</gene>
<name>A0A0S6UD36_NEOTH</name>
<accession>A0A0S6UD36</accession>
<evidence type="ECO:0000256" key="1">
    <source>
        <dbReference type="SAM" id="MobiDB-lite"/>
    </source>
</evidence>
<organism evidence="2">
    <name type="scientific">Moorella thermoacetica Y72</name>
    <dbReference type="NCBI Taxonomy" id="1325331"/>
    <lineage>
        <taxon>Bacteria</taxon>
        <taxon>Bacillati</taxon>
        <taxon>Bacillota</taxon>
        <taxon>Clostridia</taxon>
        <taxon>Neomoorellales</taxon>
        <taxon>Neomoorellaceae</taxon>
        <taxon>Neomoorella</taxon>
    </lineage>
</organism>
<dbReference type="EMBL" id="DF238840">
    <property type="protein sequence ID" value="GAF27015.1"/>
    <property type="molecule type" value="Genomic_DNA"/>
</dbReference>
<feature type="compositionally biased region" description="Pro residues" evidence="1">
    <location>
        <begin position="66"/>
        <end position="76"/>
    </location>
</feature>
<protein>
    <submittedName>
        <fullName evidence="2">Uncharacterized protein</fullName>
    </submittedName>
</protein>